<dbReference type="EMBL" id="KD223461">
    <property type="protein sequence ID" value="EMS51160.1"/>
    <property type="molecule type" value="Genomic_DNA"/>
</dbReference>
<organism evidence="2">
    <name type="scientific">Triticum urartu</name>
    <name type="common">Red wild einkorn</name>
    <name type="synonym">Crithodium urartu</name>
    <dbReference type="NCBI Taxonomy" id="4572"/>
    <lineage>
        <taxon>Eukaryota</taxon>
        <taxon>Viridiplantae</taxon>
        <taxon>Streptophyta</taxon>
        <taxon>Embryophyta</taxon>
        <taxon>Tracheophyta</taxon>
        <taxon>Spermatophyta</taxon>
        <taxon>Magnoliopsida</taxon>
        <taxon>Liliopsida</taxon>
        <taxon>Poales</taxon>
        <taxon>Poaceae</taxon>
        <taxon>BOP clade</taxon>
        <taxon>Pooideae</taxon>
        <taxon>Triticodae</taxon>
        <taxon>Triticeae</taxon>
        <taxon>Triticinae</taxon>
        <taxon>Triticum</taxon>
    </lineage>
</organism>
<evidence type="ECO:0000313" key="2">
    <source>
        <dbReference type="EMBL" id="EMS51160.1"/>
    </source>
</evidence>
<evidence type="ECO:0000256" key="1">
    <source>
        <dbReference type="SAM" id="MobiDB-lite"/>
    </source>
</evidence>
<protein>
    <submittedName>
        <fullName evidence="2">Uncharacterized protein</fullName>
    </submittedName>
</protein>
<reference evidence="2" key="1">
    <citation type="journal article" date="2013" name="Nature">
        <title>Draft genome of the wheat A-genome progenitor Triticum urartu.</title>
        <authorList>
            <person name="Ling H.Q."/>
            <person name="Zhao S."/>
            <person name="Liu D."/>
            <person name="Wang J."/>
            <person name="Sun H."/>
            <person name="Zhang C."/>
            <person name="Fan H."/>
            <person name="Li D."/>
            <person name="Dong L."/>
            <person name="Tao Y."/>
            <person name="Gao C."/>
            <person name="Wu H."/>
            <person name="Li Y."/>
            <person name="Cui Y."/>
            <person name="Guo X."/>
            <person name="Zheng S."/>
            <person name="Wang B."/>
            <person name="Yu K."/>
            <person name="Liang Q."/>
            <person name="Yang W."/>
            <person name="Lou X."/>
            <person name="Chen J."/>
            <person name="Feng M."/>
            <person name="Jian J."/>
            <person name="Zhang X."/>
            <person name="Luo G."/>
            <person name="Jiang Y."/>
            <person name="Liu J."/>
            <person name="Wang Z."/>
            <person name="Sha Y."/>
            <person name="Zhang B."/>
            <person name="Wu H."/>
            <person name="Tang D."/>
            <person name="Shen Q."/>
            <person name="Xue P."/>
            <person name="Zou S."/>
            <person name="Wang X."/>
            <person name="Liu X."/>
            <person name="Wang F."/>
            <person name="Yang Y."/>
            <person name="An X."/>
            <person name="Dong Z."/>
            <person name="Zhang K."/>
            <person name="Zhang X."/>
            <person name="Luo M.C."/>
            <person name="Dvorak J."/>
            <person name="Tong Y."/>
            <person name="Wang J."/>
            <person name="Yang H."/>
            <person name="Li Z."/>
            <person name="Wang D."/>
            <person name="Zhang A."/>
            <person name="Wang J."/>
        </authorList>
    </citation>
    <scope>NUCLEOTIDE SEQUENCE</scope>
</reference>
<name>M7ZFJ5_TRIUA</name>
<proteinExistence type="predicted"/>
<dbReference type="AlphaFoldDB" id="M7ZFJ5"/>
<accession>M7ZFJ5</accession>
<gene>
    <name evidence="2" type="ORF">TRIUR3_28470</name>
</gene>
<feature type="compositionally biased region" description="Low complexity" evidence="1">
    <location>
        <begin position="15"/>
        <end position="29"/>
    </location>
</feature>
<sequence>MQRVYRQRKGSSVPAHAAATKGKSPAAATEGRSPAGERRSPDTAARLCPPPRLSPVVLMHQKKQQ</sequence>
<feature type="region of interest" description="Disordered" evidence="1">
    <location>
        <begin position="1"/>
        <end position="65"/>
    </location>
</feature>